<proteinExistence type="predicted"/>
<gene>
    <name evidence="2" type="ORF">2_10358_01</name>
</gene>
<evidence type="ECO:0000256" key="1">
    <source>
        <dbReference type="SAM" id="MobiDB-lite"/>
    </source>
</evidence>
<feature type="non-terminal residue" evidence="2">
    <location>
        <position position="159"/>
    </location>
</feature>
<organism evidence="2">
    <name type="scientific">Pinus taeda</name>
    <name type="common">Loblolly pine</name>
    <dbReference type="NCBI Taxonomy" id="3352"/>
    <lineage>
        <taxon>Eukaryota</taxon>
        <taxon>Viridiplantae</taxon>
        <taxon>Streptophyta</taxon>
        <taxon>Embryophyta</taxon>
        <taxon>Tracheophyta</taxon>
        <taxon>Spermatophyta</taxon>
        <taxon>Pinopsida</taxon>
        <taxon>Pinidae</taxon>
        <taxon>Conifers I</taxon>
        <taxon>Pinales</taxon>
        <taxon>Pinaceae</taxon>
        <taxon>Pinus</taxon>
        <taxon>Pinus subgen. Pinus</taxon>
    </lineage>
</organism>
<feature type="non-terminal residue" evidence="2">
    <location>
        <position position="1"/>
    </location>
</feature>
<name>H9W4X1_PINTA</name>
<reference evidence="2" key="1">
    <citation type="submission" date="2008-08" db="EMBL/GenBank/DDBJ databases">
        <title>Nucleotide Diversity and Divergence in the Loblolly Pine Gene Space.</title>
        <authorList>
            <person name="Neale D.B."/>
            <person name="Wegrzyn J.L."/>
            <person name="Lee J.M."/>
            <person name="Eckert A.J."/>
            <person name="Liechty J.D."/>
            <person name="Stevens K.A."/>
            <person name="Langley C.H."/>
        </authorList>
    </citation>
    <scope>NUCLEOTIDE SEQUENCE</scope>
    <source>
        <strain evidence="2">1535</strain>
        <tissue evidence="2">Megagametophyte</tissue>
    </source>
</reference>
<dbReference type="InterPro" id="IPR019141">
    <property type="entry name" value="DUF2045"/>
</dbReference>
<feature type="region of interest" description="Disordered" evidence="1">
    <location>
        <begin position="85"/>
        <end position="104"/>
    </location>
</feature>
<feature type="compositionally biased region" description="Basic and acidic residues" evidence="1">
    <location>
        <begin position="86"/>
        <end position="104"/>
    </location>
</feature>
<dbReference type="PANTHER" id="PTHR21477">
    <property type="entry name" value="ZGC:172139"/>
    <property type="match status" value="1"/>
</dbReference>
<protein>
    <submittedName>
        <fullName evidence="2">Uncharacterized protein</fullName>
    </submittedName>
</protein>
<dbReference type="EMBL" id="FJ088921">
    <property type="protein sequence ID" value="AFG57064.1"/>
    <property type="molecule type" value="Genomic_DNA"/>
</dbReference>
<dbReference type="PANTHER" id="PTHR21477:SF12">
    <property type="entry name" value="PROTEIN PHLOEM PROTEIN 2-LIKE A10"/>
    <property type="match status" value="1"/>
</dbReference>
<accession>H9W4X1</accession>
<evidence type="ECO:0000313" key="2">
    <source>
        <dbReference type="EMBL" id="AFG57064.1"/>
    </source>
</evidence>
<sequence>ESGFVDVLCKGEIRILVAECIRSFVSTAVSVYLDKTMHINVYDEICAALTNPKHEAQMKGILITVLNGAVETFVSTSYDVLTNGSSKEKKNSCHSDGDTETQHVSHNYKEDCELSDTLGIEVGGVNLEQTTLDIKDVNYGVSGPKHSWIDKISYTLSIP</sequence>
<dbReference type="AlphaFoldDB" id="H9W4X1"/>